<proteinExistence type="predicted"/>
<dbReference type="AlphaFoldDB" id="A0A8S1QZ87"/>
<dbReference type="GO" id="GO:0008237">
    <property type="term" value="F:metallopeptidase activity"/>
    <property type="evidence" value="ECO:0007669"/>
    <property type="project" value="InterPro"/>
</dbReference>
<feature type="domain" description="JAB1/MPN/MOV34 metalloenzyme" evidence="2">
    <location>
        <begin position="25"/>
        <end position="72"/>
    </location>
</feature>
<reference evidence="3" key="1">
    <citation type="submission" date="2021-01" db="EMBL/GenBank/DDBJ databases">
        <authorList>
            <consortium name="Genoscope - CEA"/>
            <person name="William W."/>
        </authorList>
    </citation>
    <scope>NUCLEOTIDE SEQUENCE</scope>
</reference>
<dbReference type="InterPro" id="IPR000555">
    <property type="entry name" value="JAMM/MPN+_dom"/>
</dbReference>
<gene>
    <name evidence="3" type="ORF">PSON_ATCC_30995.1.T1300059</name>
</gene>
<feature type="region of interest" description="Disordered" evidence="1">
    <location>
        <begin position="235"/>
        <end position="254"/>
    </location>
</feature>
<sequence length="254" mass="29921">MEIQNIIQQFERSQAVNPEVFISDTAEQVTISALTLIKMLKHVRAEIHFEVMGLLFGDIVDDYHIRVYNIFFNVLNSKPCLSEIYGSIYLIKDGSYQLYKQNNFFFFCYNNEQKQQILICTQQSYQQLNKKQIGVVIDPIQSFRGKVFIDIIQINSLLNLLSCKNQDKLYQKYRTSLKIRFRSIVKGIEQLLLFNQHQIQTQQFKIQNTLKLIQGLLERKFIIGEINIRISNKPLKNKKKENKKQRQKGSKESS</sequence>
<feature type="compositionally biased region" description="Basic residues" evidence="1">
    <location>
        <begin position="235"/>
        <end position="248"/>
    </location>
</feature>
<dbReference type="InterPro" id="IPR050242">
    <property type="entry name" value="JAMM_MPN+_peptidase_M67A"/>
</dbReference>
<dbReference type="EMBL" id="CAJJDN010000130">
    <property type="protein sequence ID" value="CAD8121131.1"/>
    <property type="molecule type" value="Genomic_DNA"/>
</dbReference>
<protein>
    <recommendedName>
        <fullName evidence="2">JAB1/MPN/MOV34 metalloenzyme domain-containing protein</fullName>
    </recommendedName>
</protein>
<dbReference type="PANTHER" id="PTHR10410">
    <property type="entry name" value="EUKARYOTIC TRANSLATION INITIATION FACTOR 3 -RELATED"/>
    <property type="match status" value="1"/>
</dbReference>
<dbReference type="OrthoDB" id="605656at2759"/>
<keyword evidence="4" id="KW-1185">Reference proteome</keyword>
<dbReference type="Pfam" id="PF01398">
    <property type="entry name" value="JAB"/>
    <property type="match status" value="1"/>
</dbReference>
<evidence type="ECO:0000313" key="4">
    <source>
        <dbReference type="Proteomes" id="UP000692954"/>
    </source>
</evidence>
<comment type="caution">
    <text evidence="3">The sequence shown here is derived from an EMBL/GenBank/DDBJ whole genome shotgun (WGS) entry which is preliminary data.</text>
</comment>
<evidence type="ECO:0000259" key="2">
    <source>
        <dbReference type="Pfam" id="PF01398"/>
    </source>
</evidence>
<name>A0A8S1QZ87_9CILI</name>
<organism evidence="3 4">
    <name type="scientific">Paramecium sonneborni</name>
    <dbReference type="NCBI Taxonomy" id="65129"/>
    <lineage>
        <taxon>Eukaryota</taxon>
        <taxon>Sar</taxon>
        <taxon>Alveolata</taxon>
        <taxon>Ciliophora</taxon>
        <taxon>Intramacronucleata</taxon>
        <taxon>Oligohymenophorea</taxon>
        <taxon>Peniculida</taxon>
        <taxon>Parameciidae</taxon>
        <taxon>Paramecium</taxon>
    </lineage>
</organism>
<evidence type="ECO:0000256" key="1">
    <source>
        <dbReference type="SAM" id="MobiDB-lite"/>
    </source>
</evidence>
<dbReference type="Proteomes" id="UP000692954">
    <property type="component" value="Unassembled WGS sequence"/>
</dbReference>
<accession>A0A8S1QZ87</accession>
<evidence type="ECO:0000313" key="3">
    <source>
        <dbReference type="EMBL" id="CAD8121131.1"/>
    </source>
</evidence>